<keyword evidence="8" id="KW-0862">Zinc</keyword>
<keyword evidence="5" id="KW-0646">Protease inhibitor</keyword>
<evidence type="ECO:0000256" key="1">
    <source>
        <dbReference type="ARBA" id="ARBA00004613"/>
    </source>
</evidence>
<accession>A0A914AE31</accession>
<dbReference type="GO" id="GO:0008191">
    <property type="term" value="F:metalloendopeptidase inhibitor activity"/>
    <property type="evidence" value="ECO:0007669"/>
    <property type="project" value="InterPro"/>
</dbReference>
<evidence type="ECO:0000256" key="5">
    <source>
        <dbReference type="ARBA" id="ARBA00022690"/>
    </source>
</evidence>
<dbReference type="InterPro" id="IPR001820">
    <property type="entry name" value="TIMP"/>
</dbReference>
<dbReference type="AlphaFoldDB" id="A0A914AE31"/>
<dbReference type="OrthoDB" id="6041373at2759"/>
<feature type="disulfide bond" evidence="9">
    <location>
        <begin position="40"/>
        <end position="151"/>
    </location>
</feature>
<protein>
    <recommendedName>
        <fullName evidence="11">NTR domain-containing protein</fullName>
    </recommendedName>
</protein>
<dbReference type="CDD" id="cd03577">
    <property type="entry name" value="NTR_TIMP_like"/>
    <property type="match status" value="1"/>
</dbReference>
<sequence>MATVTSNTIAVLSISIIITISVTSVKGCTCQLRHPQQYYCDANFVFRGKVLGKSPFQSAESLPGQYEYQVQVQRVFKDQVQDGIHRQVKLVTPAMEALCGVPELIITKIYLITGKVLEGQMQLSVCDWVAEWESVTRPQRQGIKHMYKKYCSNCMIRVNSPSPLSHPLPQGPLGYFHGCAYTSYTHLSIGIEDCEVSYASCVQRHNSGCNWLNTTGYQECLEKRKIELQRATENQKLGLNTINQESNW</sequence>
<dbReference type="SUPFAM" id="SSF50242">
    <property type="entry name" value="TIMP-like"/>
    <property type="match status" value="1"/>
</dbReference>
<keyword evidence="4" id="KW-0483">Metalloprotease inhibitor</keyword>
<dbReference type="GO" id="GO:0031012">
    <property type="term" value="C:extracellular matrix"/>
    <property type="evidence" value="ECO:0007669"/>
    <property type="project" value="TreeGrafter"/>
</dbReference>
<dbReference type="EnsemblMetazoa" id="XM_038206129.1">
    <property type="protein sequence ID" value="XP_038062057.1"/>
    <property type="gene ID" value="LOC119732563"/>
</dbReference>
<dbReference type="SMART" id="SM00206">
    <property type="entry name" value="NTR"/>
    <property type="match status" value="1"/>
</dbReference>
<dbReference type="PANTHER" id="PTHR11844">
    <property type="entry name" value="METALLOPROTEASE INHIBITOR"/>
    <property type="match status" value="1"/>
</dbReference>
<organism evidence="12 13">
    <name type="scientific">Patiria miniata</name>
    <name type="common">Bat star</name>
    <name type="synonym">Asterina miniata</name>
    <dbReference type="NCBI Taxonomy" id="46514"/>
    <lineage>
        <taxon>Eukaryota</taxon>
        <taxon>Metazoa</taxon>
        <taxon>Echinodermata</taxon>
        <taxon>Eleutherozoa</taxon>
        <taxon>Asterozoa</taxon>
        <taxon>Asteroidea</taxon>
        <taxon>Valvatacea</taxon>
        <taxon>Valvatida</taxon>
        <taxon>Asterinidae</taxon>
        <taxon>Patiria</taxon>
    </lineage>
</organism>
<dbReference type="GO" id="GO:0002020">
    <property type="term" value="F:protease binding"/>
    <property type="evidence" value="ECO:0007669"/>
    <property type="project" value="TreeGrafter"/>
</dbReference>
<keyword evidence="6 9" id="KW-1015">Disulfide bond</keyword>
<dbReference type="GO" id="GO:0005615">
    <property type="term" value="C:extracellular space"/>
    <property type="evidence" value="ECO:0007669"/>
    <property type="project" value="TreeGrafter"/>
</dbReference>
<evidence type="ECO:0000256" key="3">
    <source>
        <dbReference type="ARBA" id="ARBA00022525"/>
    </source>
</evidence>
<evidence type="ECO:0000256" key="8">
    <source>
        <dbReference type="PIRSR" id="PIRSR601820-1"/>
    </source>
</evidence>
<dbReference type="GeneID" id="119732563"/>
<evidence type="ECO:0000256" key="10">
    <source>
        <dbReference type="SAM" id="SignalP"/>
    </source>
</evidence>
<feature type="disulfide bond" evidence="9">
    <location>
        <begin position="154"/>
        <end position="209"/>
    </location>
</feature>
<dbReference type="Gene3D" id="3.90.370.10">
    <property type="entry name" value="Tissue inhibitor of metalloproteinase-1. Chain B, domain 1"/>
    <property type="match status" value="1"/>
</dbReference>
<feature type="domain" description="NTR" evidence="11">
    <location>
        <begin position="28"/>
        <end position="151"/>
    </location>
</feature>
<feature type="binding site" evidence="8">
    <location>
        <position position="28"/>
    </location>
    <ligand>
        <name>Zn(2+)</name>
        <dbReference type="ChEBI" id="CHEBI:29105"/>
        <note>ligand shared with metalloproteinase partner</note>
    </ligand>
</feature>
<proteinExistence type="inferred from homology"/>
<keyword evidence="13" id="KW-1185">Reference proteome</keyword>
<evidence type="ECO:0000256" key="7">
    <source>
        <dbReference type="ARBA" id="ARBA00023215"/>
    </source>
</evidence>
<evidence type="ECO:0000256" key="6">
    <source>
        <dbReference type="ARBA" id="ARBA00023157"/>
    </source>
</evidence>
<reference evidence="12" key="1">
    <citation type="submission" date="2022-11" db="UniProtKB">
        <authorList>
            <consortium name="EnsemblMetazoa"/>
        </authorList>
    </citation>
    <scope>IDENTIFICATION</scope>
</reference>
<dbReference type="Proteomes" id="UP000887568">
    <property type="component" value="Unplaced"/>
</dbReference>
<dbReference type="RefSeq" id="XP_038062057.1">
    <property type="nucleotide sequence ID" value="XM_038206129.1"/>
</dbReference>
<evidence type="ECO:0000313" key="12">
    <source>
        <dbReference type="EnsemblMetazoa" id="XP_038062057.1"/>
    </source>
</evidence>
<feature type="disulfide bond" evidence="9">
    <location>
        <begin position="179"/>
        <end position="201"/>
    </location>
</feature>
<feature type="signal peptide" evidence="10">
    <location>
        <begin position="1"/>
        <end position="27"/>
    </location>
</feature>
<comment type="subcellular location">
    <subcellularLocation>
        <location evidence="1">Secreted</location>
    </subcellularLocation>
</comment>
<dbReference type="Pfam" id="PF00965">
    <property type="entry name" value="TIMP"/>
    <property type="match status" value="1"/>
</dbReference>
<dbReference type="OMA" id="NCACQIS"/>
<keyword evidence="3" id="KW-0964">Secreted</keyword>
<dbReference type="PANTHER" id="PTHR11844:SF33">
    <property type="entry name" value="TISSUE INHIBITOR OF METALLOPROTEINASE"/>
    <property type="match status" value="1"/>
</dbReference>
<evidence type="ECO:0000313" key="13">
    <source>
        <dbReference type="Proteomes" id="UP000887568"/>
    </source>
</evidence>
<keyword evidence="10" id="KW-0732">Signal</keyword>
<dbReference type="PROSITE" id="PS50189">
    <property type="entry name" value="NTR"/>
    <property type="match status" value="1"/>
</dbReference>
<evidence type="ECO:0000256" key="9">
    <source>
        <dbReference type="PIRSR" id="PIRSR601820-3"/>
    </source>
</evidence>
<dbReference type="InterPro" id="IPR027465">
    <property type="entry name" value="TIMP_C"/>
</dbReference>
<feature type="disulfide bond" evidence="9">
    <location>
        <begin position="28"/>
        <end position="99"/>
    </location>
</feature>
<dbReference type="InterPro" id="IPR001134">
    <property type="entry name" value="Netrin_domain"/>
</dbReference>
<comment type="similarity">
    <text evidence="2">Belongs to the protease inhibitor I35 (TIMP) family.</text>
</comment>
<feature type="chain" id="PRO_5037777869" description="NTR domain-containing protein" evidence="10">
    <location>
        <begin position="28"/>
        <end position="248"/>
    </location>
</feature>
<dbReference type="InterPro" id="IPR008993">
    <property type="entry name" value="TIMP-like_OB-fold"/>
</dbReference>
<keyword evidence="8" id="KW-0479">Metal-binding</keyword>
<evidence type="ECO:0000256" key="2">
    <source>
        <dbReference type="ARBA" id="ARBA00011027"/>
    </source>
</evidence>
<evidence type="ECO:0000259" key="11">
    <source>
        <dbReference type="PROSITE" id="PS50189"/>
    </source>
</evidence>
<feature type="disulfide bond" evidence="9">
    <location>
        <begin position="30"/>
        <end position="126"/>
    </location>
</feature>
<evidence type="ECO:0000256" key="4">
    <source>
        <dbReference type="ARBA" id="ARBA00022608"/>
    </source>
</evidence>
<name>A0A914AE31_PATMI</name>
<keyword evidence="7" id="KW-0481">Metalloenzyme inhibitor</keyword>
<dbReference type="GO" id="GO:0051045">
    <property type="term" value="P:negative regulation of membrane protein ectodomain proteolysis"/>
    <property type="evidence" value="ECO:0007669"/>
    <property type="project" value="TreeGrafter"/>
</dbReference>
<dbReference type="Gene3D" id="2.40.50.120">
    <property type="match status" value="1"/>
</dbReference>
<dbReference type="GO" id="GO:0046872">
    <property type="term" value="F:metal ion binding"/>
    <property type="evidence" value="ECO:0007669"/>
    <property type="project" value="UniProtKB-KW"/>
</dbReference>